<dbReference type="EnsemblPlants" id="KQJ83355">
    <property type="protein sequence ID" value="KQJ83355"/>
    <property type="gene ID" value="BRADI_5g14475v3"/>
</dbReference>
<name>A0A0Q3H519_BRADI</name>
<sequence length="82" mass="8403">MSPREILVVSLLLVAVSSSTLLTAVGAARGLPVPAEPQHSSSSSNATAVGYAPSTLHERARSLLMTWMAQLTAGPSPRGPGH</sequence>
<proteinExistence type="predicted"/>
<accession>A0A0Q3H519</accession>
<evidence type="ECO:0000313" key="5">
    <source>
        <dbReference type="Proteomes" id="UP000008810"/>
    </source>
</evidence>
<reference evidence="3 4" key="1">
    <citation type="journal article" date="2010" name="Nature">
        <title>Genome sequencing and analysis of the model grass Brachypodium distachyon.</title>
        <authorList>
            <consortium name="International Brachypodium Initiative"/>
        </authorList>
    </citation>
    <scope>NUCLEOTIDE SEQUENCE [LARGE SCALE GENOMIC DNA]</scope>
    <source>
        <strain evidence="3 4">Bd21</strain>
    </source>
</reference>
<evidence type="ECO:0000313" key="4">
    <source>
        <dbReference type="EnsemblPlants" id="KQJ83355"/>
    </source>
</evidence>
<reference evidence="3" key="2">
    <citation type="submission" date="2017-06" db="EMBL/GenBank/DDBJ databases">
        <title>WGS assembly of Brachypodium distachyon.</title>
        <authorList>
            <consortium name="The International Brachypodium Initiative"/>
            <person name="Lucas S."/>
            <person name="Harmon-Smith M."/>
            <person name="Lail K."/>
            <person name="Tice H."/>
            <person name="Grimwood J."/>
            <person name="Bruce D."/>
            <person name="Barry K."/>
            <person name="Shu S."/>
            <person name="Lindquist E."/>
            <person name="Wang M."/>
            <person name="Pitluck S."/>
            <person name="Vogel J.P."/>
            <person name="Garvin D.F."/>
            <person name="Mockler T.C."/>
            <person name="Schmutz J."/>
            <person name="Rokhsar D."/>
            <person name="Bevan M.W."/>
        </authorList>
    </citation>
    <scope>NUCLEOTIDE SEQUENCE</scope>
    <source>
        <strain evidence="3">Bd21</strain>
    </source>
</reference>
<protein>
    <submittedName>
        <fullName evidence="3 4">Uncharacterized protein</fullName>
    </submittedName>
</protein>
<feature type="compositionally biased region" description="Polar residues" evidence="1">
    <location>
        <begin position="38"/>
        <end position="47"/>
    </location>
</feature>
<reference evidence="4" key="3">
    <citation type="submission" date="2018-08" db="UniProtKB">
        <authorList>
            <consortium name="EnsemblPlants"/>
        </authorList>
    </citation>
    <scope>IDENTIFICATION</scope>
    <source>
        <strain evidence="4">cv. Bd21</strain>
    </source>
</reference>
<feature type="region of interest" description="Disordered" evidence="1">
    <location>
        <begin position="31"/>
        <end position="52"/>
    </location>
</feature>
<gene>
    <name evidence="3" type="ORF">BRADI_5g14475v3</name>
</gene>
<keyword evidence="5" id="KW-1185">Reference proteome</keyword>
<dbReference type="PANTHER" id="PTHR37245:SF3">
    <property type="entry name" value="OS04G0495150 PROTEIN"/>
    <property type="match status" value="1"/>
</dbReference>
<dbReference type="Proteomes" id="UP000008810">
    <property type="component" value="Chromosome 5"/>
</dbReference>
<evidence type="ECO:0000256" key="1">
    <source>
        <dbReference type="SAM" id="MobiDB-lite"/>
    </source>
</evidence>
<organism evidence="3">
    <name type="scientific">Brachypodium distachyon</name>
    <name type="common">Purple false brome</name>
    <name type="synonym">Trachynia distachya</name>
    <dbReference type="NCBI Taxonomy" id="15368"/>
    <lineage>
        <taxon>Eukaryota</taxon>
        <taxon>Viridiplantae</taxon>
        <taxon>Streptophyta</taxon>
        <taxon>Embryophyta</taxon>
        <taxon>Tracheophyta</taxon>
        <taxon>Spermatophyta</taxon>
        <taxon>Magnoliopsida</taxon>
        <taxon>Liliopsida</taxon>
        <taxon>Poales</taxon>
        <taxon>Poaceae</taxon>
        <taxon>BOP clade</taxon>
        <taxon>Pooideae</taxon>
        <taxon>Stipodae</taxon>
        <taxon>Brachypodieae</taxon>
        <taxon>Brachypodium</taxon>
    </lineage>
</organism>
<keyword evidence="2" id="KW-0732">Signal</keyword>
<dbReference type="GO" id="GO:0006952">
    <property type="term" value="P:defense response"/>
    <property type="evidence" value="ECO:0007669"/>
    <property type="project" value="InterPro"/>
</dbReference>
<dbReference type="AlphaFoldDB" id="A0A0Q3H519"/>
<dbReference type="PANTHER" id="PTHR37245">
    <property type="entry name" value="PAMP-INDUCED SECRETED PEPTIDE 1"/>
    <property type="match status" value="1"/>
</dbReference>
<dbReference type="OrthoDB" id="628089at2759"/>
<dbReference type="EMBL" id="CM000884">
    <property type="protein sequence ID" value="KQJ83355.1"/>
    <property type="molecule type" value="Genomic_DNA"/>
</dbReference>
<dbReference type="InParanoid" id="A0A0Q3H519"/>
<evidence type="ECO:0000313" key="3">
    <source>
        <dbReference type="EMBL" id="KQJ83355.1"/>
    </source>
</evidence>
<evidence type="ECO:0000256" key="2">
    <source>
        <dbReference type="SAM" id="SignalP"/>
    </source>
</evidence>
<feature type="chain" id="PRO_5036297526" evidence="2">
    <location>
        <begin position="28"/>
        <end position="82"/>
    </location>
</feature>
<feature type="signal peptide" evidence="2">
    <location>
        <begin position="1"/>
        <end position="27"/>
    </location>
</feature>
<dbReference type="Gramene" id="KQJ83355">
    <property type="protein sequence ID" value="KQJ83355"/>
    <property type="gene ID" value="BRADI_5g14475v3"/>
</dbReference>
<dbReference type="InterPro" id="IPR040273">
    <property type="entry name" value="PIP1"/>
</dbReference>